<keyword evidence="4" id="KW-1185">Reference proteome</keyword>
<reference evidence="3 4" key="1">
    <citation type="submission" date="2019-12" db="EMBL/GenBank/DDBJ databases">
        <title>Paenibacillus sp. nov., an endophytic bacterium isolated from the stem of Dendrobium.</title>
        <authorList>
            <person name="Zhao R."/>
        </authorList>
    </citation>
    <scope>NUCLEOTIDE SEQUENCE [LARGE SCALE GENOMIC DNA]</scope>
    <source>
        <strain evidence="3 4">HJL G12</strain>
    </source>
</reference>
<organism evidence="3 4">
    <name type="scientific">Paenibacillus dendrobii</name>
    <dbReference type="NCBI Taxonomy" id="2691084"/>
    <lineage>
        <taxon>Bacteria</taxon>
        <taxon>Bacillati</taxon>
        <taxon>Bacillota</taxon>
        <taxon>Bacilli</taxon>
        <taxon>Bacillales</taxon>
        <taxon>Paenibacillaceae</taxon>
        <taxon>Paenibacillus</taxon>
    </lineage>
</organism>
<gene>
    <name evidence="3" type="ORF">GRF59_02915</name>
</gene>
<dbReference type="GO" id="GO:1990281">
    <property type="term" value="C:efflux pump complex"/>
    <property type="evidence" value="ECO:0007669"/>
    <property type="project" value="TreeGrafter"/>
</dbReference>
<dbReference type="RefSeq" id="WP_160496160.1">
    <property type="nucleotide sequence ID" value="NZ_WUBI01000001.1"/>
</dbReference>
<dbReference type="PANTHER" id="PTHR30469">
    <property type="entry name" value="MULTIDRUG RESISTANCE PROTEIN MDTA"/>
    <property type="match status" value="1"/>
</dbReference>
<dbReference type="Proteomes" id="UP000460318">
    <property type="component" value="Unassembled WGS sequence"/>
</dbReference>
<comment type="caution">
    <text evidence="3">The sequence shown here is derived from an EMBL/GenBank/DDBJ whole genome shotgun (WGS) entry which is preliminary data.</text>
</comment>
<dbReference type="Gene3D" id="2.40.420.20">
    <property type="match status" value="1"/>
</dbReference>
<dbReference type="GO" id="GO:0015562">
    <property type="term" value="F:efflux transmembrane transporter activity"/>
    <property type="evidence" value="ECO:0007669"/>
    <property type="project" value="TreeGrafter"/>
</dbReference>
<evidence type="ECO:0000256" key="1">
    <source>
        <dbReference type="SAM" id="MobiDB-lite"/>
    </source>
</evidence>
<keyword evidence="2" id="KW-0472">Membrane</keyword>
<feature type="region of interest" description="Disordered" evidence="1">
    <location>
        <begin position="251"/>
        <end position="277"/>
    </location>
</feature>
<dbReference type="EMBL" id="WUBI01000001">
    <property type="protein sequence ID" value="MWV42568.1"/>
    <property type="molecule type" value="Genomic_DNA"/>
</dbReference>
<accession>A0A7X3IFC4</accession>
<protein>
    <submittedName>
        <fullName evidence="3">HlyD family efflux transporter periplasmic adaptor subunit</fullName>
    </submittedName>
</protein>
<dbReference type="SUPFAM" id="SSF111369">
    <property type="entry name" value="HlyD-like secretion proteins"/>
    <property type="match status" value="1"/>
</dbReference>
<sequence>MDTEKRSGKVWKWLIIVFVIAMILLTLFSGTIQNVMLPKVVTASPSDEKLKAEINGDGRLQATEQTDMTNQNGLPMKKIRVNEGDNVEKGDILVEFDLSELNHQLLDEEAAIQEKELNGDKLKQDFLDATLGGDEIKIQDATRNLDSYKIEFGIEQRKLQALKNDIEKKRYLKAPYAGTITEIKASKDDIPSAGQAIATLVKKADGYQFTFSIPDDQAKWLEEKETVDVQVTEGKKSAKVKGNIESIVFGNSGGNSQGSGMSMAAPDASEKKDDSASPGAATYQVTVGVTEEPKNMALAAGMKASTQIIHVNDAKGYVISNDWMKQDQDGKYVLVVEKQLGAFGNDYTVKKAYVRIIASSADQALVSGLTKKDDIITESSEPLQDGDRVRVKS</sequence>
<name>A0A7X3IFC4_9BACL</name>
<evidence type="ECO:0000313" key="4">
    <source>
        <dbReference type="Proteomes" id="UP000460318"/>
    </source>
</evidence>
<keyword evidence="2" id="KW-1133">Transmembrane helix</keyword>
<keyword evidence="2" id="KW-0812">Transmembrane</keyword>
<feature type="transmembrane region" description="Helical" evidence="2">
    <location>
        <begin position="12"/>
        <end position="32"/>
    </location>
</feature>
<dbReference type="Gene3D" id="2.40.50.100">
    <property type="match status" value="1"/>
</dbReference>
<dbReference type="AlphaFoldDB" id="A0A7X3IFC4"/>
<evidence type="ECO:0000313" key="3">
    <source>
        <dbReference type="EMBL" id="MWV42568.1"/>
    </source>
</evidence>
<evidence type="ECO:0000256" key="2">
    <source>
        <dbReference type="SAM" id="Phobius"/>
    </source>
</evidence>
<proteinExistence type="predicted"/>